<evidence type="ECO:0000313" key="1">
    <source>
        <dbReference type="EMBL" id="GJS52139.1"/>
    </source>
</evidence>
<reference evidence="1" key="2">
    <citation type="submission" date="2022-01" db="EMBL/GenBank/DDBJ databases">
        <authorList>
            <person name="Yamashiro T."/>
            <person name="Shiraishi A."/>
            <person name="Satake H."/>
            <person name="Nakayama K."/>
        </authorList>
    </citation>
    <scope>NUCLEOTIDE SEQUENCE</scope>
</reference>
<evidence type="ECO:0000313" key="2">
    <source>
        <dbReference type="Proteomes" id="UP001151760"/>
    </source>
</evidence>
<protein>
    <submittedName>
        <fullName evidence="1">Uncharacterized protein</fullName>
    </submittedName>
</protein>
<sequence>MAYSLVRLRKSSEGCAGFIEALLVSLSWRQTKDYLNPLETVIMKPAEVKVITYSSEDAEGMMKNYKSSRSSKVLEAVVKVLVIGIRDMVLETISVYCLDPEDLEALKRLSRGSVRGSLEGSLRDSVGSSLGWFEQAMVQMSSLGENQTWFFGQVTSRKAKVMKWMFKGVKAFSHVNYDEYICVALSEGLLIARKEDLTCVETLNGWVVGFDEVLVAESNMTKISKLMRWVSLEKNSTMLELGEALTCLLKNQGRWLN</sequence>
<comment type="caution">
    <text evidence="1">The sequence shown here is derived from an EMBL/GenBank/DDBJ whole genome shotgun (WGS) entry which is preliminary data.</text>
</comment>
<dbReference type="Proteomes" id="UP001151760">
    <property type="component" value="Unassembled WGS sequence"/>
</dbReference>
<name>A0ABQ4WH50_9ASTR</name>
<dbReference type="EMBL" id="BQNB010008634">
    <property type="protein sequence ID" value="GJS52139.1"/>
    <property type="molecule type" value="Genomic_DNA"/>
</dbReference>
<proteinExistence type="predicted"/>
<reference evidence="1" key="1">
    <citation type="journal article" date="2022" name="Int. J. Mol. Sci.">
        <title>Draft Genome of Tanacetum Coccineum: Genomic Comparison of Closely Related Tanacetum-Family Plants.</title>
        <authorList>
            <person name="Yamashiro T."/>
            <person name="Shiraishi A."/>
            <person name="Nakayama K."/>
            <person name="Satake H."/>
        </authorList>
    </citation>
    <scope>NUCLEOTIDE SEQUENCE</scope>
</reference>
<organism evidence="1 2">
    <name type="scientific">Tanacetum coccineum</name>
    <dbReference type="NCBI Taxonomy" id="301880"/>
    <lineage>
        <taxon>Eukaryota</taxon>
        <taxon>Viridiplantae</taxon>
        <taxon>Streptophyta</taxon>
        <taxon>Embryophyta</taxon>
        <taxon>Tracheophyta</taxon>
        <taxon>Spermatophyta</taxon>
        <taxon>Magnoliopsida</taxon>
        <taxon>eudicotyledons</taxon>
        <taxon>Gunneridae</taxon>
        <taxon>Pentapetalae</taxon>
        <taxon>asterids</taxon>
        <taxon>campanulids</taxon>
        <taxon>Asterales</taxon>
        <taxon>Asteraceae</taxon>
        <taxon>Asteroideae</taxon>
        <taxon>Anthemideae</taxon>
        <taxon>Anthemidinae</taxon>
        <taxon>Tanacetum</taxon>
    </lineage>
</organism>
<accession>A0ABQ4WH50</accession>
<gene>
    <name evidence="1" type="ORF">Tco_0625501</name>
</gene>
<keyword evidence="2" id="KW-1185">Reference proteome</keyword>